<reference evidence="2 3" key="1">
    <citation type="submission" date="2015-03" db="EMBL/GenBank/DDBJ databases">
        <title>Luteipulveratus halotolerans sp. nov., a novel actinobacterium (Dermacoccaceae) from Sarawak, Malaysia.</title>
        <authorList>
            <person name="Juboi H."/>
            <person name="Basik A."/>
            <person name="Shamsul S.S."/>
            <person name="Arnold P."/>
            <person name="Schmitt E.K."/>
            <person name="Sanglier J.-J."/>
            <person name="Yeo T."/>
        </authorList>
    </citation>
    <scope>NUCLEOTIDE SEQUENCE [LARGE SCALE GENOMIC DNA]</scope>
    <source>
        <strain evidence="2 3">MN07-A0370</strain>
    </source>
</reference>
<gene>
    <name evidence="2" type="ORF">VV02_18940</name>
</gene>
<dbReference type="GO" id="GO:0003677">
    <property type="term" value="F:DNA binding"/>
    <property type="evidence" value="ECO:0007669"/>
    <property type="project" value="InterPro"/>
</dbReference>
<dbReference type="InterPro" id="IPR016032">
    <property type="entry name" value="Sig_transdc_resp-reg_C-effctor"/>
</dbReference>
<dbReference type="Gene3D" id="3.40.50.300">
    <property type="entry name" value="P-loop containing nucleotide triphosphate hydrolases"/>
    <property type="match status" value="1"/>
</dbReference>
<dbReference type="EMBL" id="CP011112">
    <property type="protein sequence ID" value="AKU17435.1"/>
    <property type="molecule type" value="Genomic_DNA"/>
</dbReference>
<protein>
    <recommendedName>
        <fullName evidence="1">Bacterial transcriptional activator domain-containing protein</fullName>
    </recommendedName>
</protein>
<dbReference type="GO" id="GO:0006355">
    <property type="term" value="P:regulation of DNA-templated transcription"/>
    <property type="evidence" value="ECO:0007669"/>
    <property type="project" value="InterPro"/>
</dbReference>
<dbReference type="SUPFAM" id="SSF52540">
    <property type="entry name" value="P-loop containing nucleoside triphosphate hydrolases"/>
    <property type="match status" value="1"/>
</dbReference>
<dbReference type="Gene3D" id="1.10.10.10">
    <property type="entry name" value="Winged helix-like DNA-binding domain superfamily/Winged helix DNA-binding domain"/>
    <property type="match status" value="1"/>
</dbReference>
<dbReference type="Pfam" id="PF03704">
    <property type="entry name" value="BTAD"/>
    <property type="match status" value="1"/>
</dbReference>
<dbReference type="STRING" id="571913.VV02_18940"/>
<dbReference type="RefSeq" id="WP_052594010.1">
    <property type="nucleotide sequence ID" value="NZ_CP011112.1"/>
</dbReference>
<dbReference type="OrthoDB" id="3691954at2"/>
<evidence type="ECO:0000313" key="2">
    <source>
        <dbReference type="EMBL" id="AKU17435.1"/>
    </source>
</evidence>
<evidence type="ECO:0000259" key="1">
    <source>
        <dbReference type="SMART" id="SM01043"/>
    </source>
</evidence>
<dbReference type="PANTHER" id="PTHR47691:SF3">
    <property type="entry name" value="HTH-TYPE TRANSCRIPTIONAL REGULATOR RV0890C-RELATED"/>
    <property type="match status" value="1"/>
</dbReference>
<organism evidence="2 3">
    <name type="scientific">Luteipulveratus mongoliensis</name>
    <dbReference type="NCBI Taxonomy" id="571913"/>
    <lineage>
        <taxon>Bacteria</taxon>
        <taxon>Bacillati</taxon>
        <taxon>Actinomycetota</taxon>
        <taxon>Actinomycetes</taxon>
        <taxon>Micrococcales</taxon>
        <taxon>Dermacoccaceae</taxon>
        <taxon>Luteipulveratus</taxon>
    </lineage>
</organism>
<dbReference type="SUPFAM" id="SSF46894">
    <property type="entry name" value="C-terminal effector domain of the bipartite response regulators"/>
    <property type="match status" value="1"/>
</dbReference>
<dbReference type="InterPro" id="IPR005158">
    <property type="entry name" value="BTAD"/>
</dbReference>
<dbReference type="InterPro" id="IPR011990">
    <property type="entry name" value="TPR-like_helical_dom_sf"/>
</dbReference>
<evidence type="ECO:0000313" key="3">
    <source>
        <dbReference type="Proteomes" id="UP000066480"/>
    </source>
</evidence>
<keyword evidence="3" id="KW-1185">Reference proteome</keyword>
<dbReference type="PANTHER" id="PTHR47691">
    <property type="entry name" value="REGULATOR-RELATED"/>
    <property type="match status" value="1"/>
</dbReference>
<dbReference type="SUPFAM" id="SSF48452">
    <property type="entry name" value="TPR-like"/>
    <property type="match status" value="2"/>
</dbReference>
<dbReference type="Gene3D" id="1.25.40.10">
    <property type="entry name" value="Tetratricopeptide repeat domain"/>
    <property type="match status" value="2"/>
</dbReference>
<dbReference type="KEGG" id="lmoi:VV02_18940"/>
<dbReference type="SMART" id="SM01043">
    <property type="entry name" value="BTAD"/>
    <property type="match status" value="1"/>
</dbReference>
<sequence length="1054" mass="113810">MTTTLTLLSQVGYRSTEIASPQLRQLLALLAQDLRTGASTTRLVDGLWPDDRPAKPTKALQVLVSRARSVLGHETIVSTPTGYRLDLALDEVDVTAVELSANAGVRAAREGDHDLALKHAEAGLALWNGSPAGLQDATGPLGALRAERSQTYASLCRLQALSLARLSRFEEALPALRELSEEHSRDEELLQELLHAEAATTGPAAALERYESYRRRLRDDLGTDPGSALQAVQRELLNGEAPTVRAGIPHEPNALLGRDDDLDAVAALVRSSRVTSIVGPGGLGKTRLANVVSRRAQQRVVHLVGLAGVSTDEGVLAEVASVLGVRDARVRPGTARLTAPRDVLTGIVEALGPTPSLLVLDNCEHVVQGVADVVRALVSMSPDVRVLTTSRAPLGLSSESVYLLPELDLRTSVELFGQRARAARPDVDLPAETVERLCRALDGLPLAVELAAARTRVMSVAQIEQRLTDRFALLRGGARDAPARHQTLLAVIDWSWNLLHDDEQSALAALSIFPDGFTLDAADAVLGIDSMLVLEQLIAQSLLKIVESAAGSRFRMLETVREFGAIQLTSTGRSTAVRADFLSWAREVGRRHSPILVGPAPYASLDLLRTEQDNLVAAMRLATEDEDARTVAAVFAALGTMWTMESTHTRAVSFAAPVASVLSHASVAREDLEITRTALVMAASNAIMLADHTAARVFVVLGRLPAPDSITQISIMADLLLQIRELSQVDSPLLRTLTRDENPLVACTAAGIATQTWENEGLVEDALQAARIMVLRLADDTSPWFRAVAHARVGELSLHLGRPDECETEMRKAIPVLERIGAWTDVMQARWTLVLARLQVGDVEGAEEWLERASEHSGEDPFGMRMLDIGVRAEIELVKGNLDDGLRTWRRAVDRVQSIMNGFFQTDPPGLEPWTMSTEAVALAAHARSGRLELVPDLADRLSSKLRTVLAVPDDKRRNFVFLDYPVAGSGLLALGLVALRPGASTADSATGARLVALAEAFSYPRAHPSMKRETNRAVALERNKPAYDEAVSSYAGLSRADLVTEALRLLDQI</sequence>
<dbReference type="InterPro" id="IPR027417">
    <property type="entry name" value="P-loop_NTPase"/>
</dbReference>
<dbReference type="AlphaFoldDB" id="A0A0K1JLI4"/>
<feature type="domain" description="Bacterial transcriptional activator" evidence="1">
    <location>
        <begin position="92"/>
        <end position="237"/>
    </location>
</feature>
<name>A0A0K1JLI4_9MICO</name>
<proteinExistence type="predicted"/>
<dbReference type="Proteomes" id="UP000066480">
    <property type="component" value="Chromosome"/>
</dbReference>
<dbReference type="InterPro" id="IPR036388">
    <property type="entry name" value="WH-like_DNA-bd_sf"/>
</dbReference>
<accession>A0A0K1JLI4</accession>
<dbReference type="PATRIC" id="fig|571913.6.peg.3837"/>